<feature type="chain" id="PRO_5002161115" evidence="1">
    <location>
        <begin position="22"/>
        <end position="96"/>
    </location>
</feature>
<accession>A0A0C3AT59</accession>
<sequence length="96" mass="9686">MVSALPILVVFGAMALKPATSKSEVPPLGPGVLSTASPKITEELFKTLTSLTAVAPLEVAFMTAAESLGLAHQAVVLSLIASALASAPAKDLNFSP</sequence>
<keyword evidence="1" id="KW-0732">Signal</keyword>
<evidence type="ECO:0000313" key="3">
    <source>
        <dbReference type="Proteomes" id="UP000054097"/>
    </source>
</evidence>
<dbReference type="Proteomes" id="UP000054097">
    <property type="component" value="Unassembled WGS sequence"/>
</dbReference>
<dbReference type="EMBL" id="KN824341">
    <property type="protein sequence ID" value="KIM23204.1"/>
    <property type="molecule type" value="Genomic_DNA"/>
</dbReference>
<dbReference type="AlphaFoldDB" id="A0A0C3AT59"/>
<evidence type="ECO:0000313" key="2">
    <source>
        <dbReference type="EMBL" id="KIM23204.1"/>
    </source>
</evidence>
<reference evidence="2 3" key="1">
    <citation type="submission" date="2014-04" db="EMBL/GenBank/DDBJ databases">
        <authorList>
            <consortium name="DOE Joint Genome Institute"/>
            <person name="Kuo A."/>
            <person name="Zuccaro A."/>
            <person name="Kohler A."/>
            <person name="Nagy L.G."/>
            <person name="Floudas D."/>
            <person name="Copeland A."/>
            <person name="Barry K.W."/>
            <person name="Cichocki N."/>
            <person name="Veneault-Fourrey C."/>
            <person name="LaButti K."/>
            <person name="Lindquist E.A."/>
            <person name="Lipzen A."/>
            <person name="Lundell T."/>
            <person name="Morin E."/>
            <person name="Murat C."/>
            <person name="Sun H."/>
            <person name="Tunlid A."/>
            <person name="Henrissat B."/>
            <person name="Grigoriev I.V."/>
            <person name="Hibbett D.S."/>
            <person name="Martin F."/>
            <person name="Nordberg H.P."/>
            <person name="Cantor M.N."/>
            <person name="Hua S.X."/>
        </authorList>
    </citation>
    <scope>NUCLEOTIDE SEQUENCE [LARGE SCALE GENOMIC DNA]</scope>
    <source>
        <strain evidence="2 3">MAFF 305830</strain>
    </source>
</reference>
<dbReference type="HOGENOM" id="CLU_2361053_0_0_1"/>
<gene>
    <name evidence="2" type="ORF">M408DRAFT_28109</name>
</gene>
<name>A0A0C3AT59_SERVB</name>
<evidence type="ECO:0000256" key="1">
    <source>
        <dbReference type="SAM" id="SignalP"/>
    </source>
</evidence>
<keyword evidence="3" id="KW-1185">Reference proteome</keyword>
<organism evidence="2 3">
    <name type="scientific">Serendipita vermifera MAFF 305830</name>
    <dbReference type="NCBI Taxonomy" id="933852"/>
    <lineage>
        <taxon>Eukaryota</taxon>
        <taxon>Fungi</taxon>
        <taxon>Dikarya</taxon>
        <taxon>Basidiomycota</taxon>
        <taxon>Agaricomycotina</taxon>
        <taxon>Agaricomycetes</taxon>
        <taxon>Sebacinales</taxon>
        <taxon>Serendipitaceae</taxon>
        <taxon>Serendipita</taxon>
    </lineage>
</organism>
<protein>
    <submittedName>
        <fullName evidence="2">Uncharacterized protein</fullName>
    </submittedName>
</protein>
<feature type="signal peptide" evidence="1">
    <location>
        <begin position="1"/>
        <end position="21"/>
    </location>
</feature>
<proteinExistence type="predicted"/>
<reference evidence="3" key="2">
    <citation type="submission" date="2015-01" db="EMBL/GenBank/DDBJ databases">
        <title>Evolutionary Origins and Diversification of the Mycorrhizal Mutualists.</title>
        <authorList>
            <consortium name="DOE Joint Genome Institute"/>
            <consortium name="Mycorrhizal Genomics Consortium"/>
            <person name="Kohler A."/>
            <person name="Kuo A."/>
            <person name="Nagy L.G."/>
            <person name="Floudas D."/>
            <person name="Copeland A."/>
            <person name="Barry K.W."/>
            <person name="Cichocki N."/>
            <person name="Veneault-Fourrey C."/>
            <person name="LaButti K."/>
            <person name="Lindquist E.A."/>
            <person name="Lipzen A."/>
            <person name="Lundell T."/>
            <person name="Morin E."/>
            <person name="Murat C."/>
            <person name="Riley R."/>
            <person name="Ohm R."/>
            <person name="Sun H."/>
            <person name="Tunlid A."/>
            <person name="Henrissat B."/>
            <person name="Grigoriev I.V."/>
            <person name="Hibbett D.S."/>
            <person name="Martin F."/>
        </authorList>
    </citation>
    <scope>NUCLEOTIDE SEQUENCE [LARGE SCALE GENOMIC DNA]</scope>
    <source>
        <strain evidence="3">MAFF 305830</strain>
    </source>
</reference>